<dbReference type="PANTHER" id="PTHR39181:SF1">
    <property type="entry name" value="TYROSINE-PROTEIN PHOSPHATASE YWQE"/>
    <property type="match status" value="1"/>
</dbReference>
<comment type="similarity">
    <text evidence="1">Belongs to the metallo-dependent hydrolases superfamily. CpsB/CapC family.</text>
</comment>
<dbReference type="GO" id="GO:0004725">
    <property type="term" value="F:protein tyrosine phosphatase activity"/>
    <property type="evidence" value="ECO:0007669"/>
    <property type="project" value="UniProtKB-EC"/>
</dbReference>
<dbReference type="PIRSF" id="PIRSF016557">
    <property type="entry name" value="Caps_synth_CpsB"/>
    <property type="match status" value="1"/>
</dbReference>
<dbReference type="SUPFAM" id="SSF89550">
    <property type="entry name" value="PHP domain-like"/>
    <property type="match status" value="1"/>
</dbReference>
<sequence length="242" mass="27151">MIDLHSHILPGIDDGAKTLQDSIEMAKYSIERGVTHMMCTPHIHFNRFNNTYDSIAHIFFQMLEAVAEQGLALKLAFGAEVRVAPEIISLVKSNTLPYIGEINGKSCVLLELPHSHVPAGADTLIKWLIANEVQPIIPHPERNREILDDYNKVLWLKKLGCLFQLTAGAVVGKFGQDIQLLSGRMLDDSLPYYVASDMHNLDKRANDMSDAYDYVESEYGTSHAESLFITNPKTITARVDWQ</sequence>
<evidence type="ECO:0000313" key="6">
    <source>
        <dbReference type="Proteomes" id="UP001156601"/>
    </source>
</evidence>
<evidence type="ECO:0000256" key="1">
    <source>
        <dbReference type="ARBA" id="ARBA00005750"/>
    </source>
</evidence>
<name>A0AA37WK15_9ALTE</name>
<evidence type="ECO:0000256" key="4">
    <source>
        <dbReference type="ARBA" id="ARBA00051722"/>
    </source>
</evidence>
<evidence type="ECO:0000256" key="2">
    <source>
        <dbReference type="ARBA" id="ARBA00013064"/>
    </source>
</evidence>
<organism evidence="5 6">
    <name type="scientific">Agaribacter marinus</name>
    <dbReference type="NCBI Taxonomy" id="1431249"/>
    <lineage>
        <taxon>Bacteria</taxon>
        <taxon>Pseudomonadati</taxon>
        <taxon>Pseudomonadota</taxon>
        <taxon>Gammaproteobacteria</taxon>
        <taxon>Alteromonadales</taxon>
        <taxon>Alteromonadaceae</taxon>
        <taxon>Agaribacter</taxon>
    </lineage>
</organism>
<proteinExistence type="inferred from homology"/>
<protein>
    <recommendedName>
        <fullName evidence="2">protein-tyrosine-phosphatase</fullName>
        <ecNumber evidence="2">3.1.3.48</ecNumber>
    </recommendedName>
</protein>
<keyword evidence="6" id="KW-1185">Reference proteome</keyword>
<dbReference type="AlphaFoldDB" id="A0AA37WK15"/>
<evidence type="ECO:0000313" key="5">
    <source>
        <dbReference type="EMBL" id="GLR72872.1"/>
    </source>
</evidence>
<gene>
    <name evidence="5" type="primary">epsC</name>
    <name evidence="5" type="ORF">GCM10007852_37800</name>
</gene>
<comment type="caution">
    <text evidence="5">The sequence shown here is derived from an EMBL/GenBank/DDBJ whole genome shotgun (WGS) entry which is preliminary data.</text>
</comment>
<dbReference type="PANTHER" id="PTHR39181">
    <property type="entry name" value="TYROSINE-PROTEIN PHOSPHATASE YWQE"/>
    <property type="match status" value="1"/>
</dbReference>
<dbReference type="Gene3D" id="3.20.20.140">
    <property type="entry name" value="Metal-dependent hydrolases"/>
    <property type="match status" value="1"/>
</dbReference>
<reference evidence="5" key="2">
    <citation type="submission" date="2023-01" db="EMBL/GenBank/DDBJ databases">
        <title>Draft genome sequence of Agaribacter marinus strain NBRC 110023.</title>
        <authorList>
            <person name="Sun Q."/>
            <person name="Mori K."/>
        </authorList>
    </citation>
    <scope>NUCLEOTIDE SEQUENCE</scope>
    <source>
        <strain evidence="5">NBRC 110023</strain>
    </source>
</reference>
<comment type="catalytic activity">
    <reaction evidence="4">
        <text>O-phospho-L-tyrosyl-[protein] + H2O = L-tyrosyl-[protein] + phosphate</text>
        <dbReference type="Rhea" id="RHEA:10684"/>
        <dbReference type="Rhea" id="RHEA-COMP:10136"/>
        <dbReference type="Rhea" id="RHEA-COMP:20101"/>
        <dbReference type="ChEBI" id="CHEBI:15377"/>
        <dbReference type="ChEBI" id="CHEBI:43474"/>
        <dbReference type="ChEBI" id="CHEBI:46858"/>
        <dbReference type="ChEBI" id="CHEBI:61978"/>
        <dbReference type="EC" id="3.1.3.48"/>
    </reaction>
</comment>
<reference evidence="5" key="1">
    <citation type="journal article" date="2014" name="Int. J. Syst. Evol. Microbiol.">
        <title>Complete genome sequence of Corynebacterium casei LMG S-19264T (=DSM 44701T), isolated from a smear-ripened cheese.</title>
        <authorList>
            <consortium name="US DOE Joint Genome Institute (JGI-PGF)"/>
            <person name="Walter F."/>
            <person name="Albersmeier A."/>
            <person name="Kalinowski J."/>
            <person name="Ruckert C."/>
        </authorList>
    </citation>
    <scope>NUCLEOTIDE SEQUENCE</scope>
    <source>
        <strain evidence="5">NBRC 110023</strain>
    </source>
</reference>
<dbReference type="InterPro" id="IPR016195">
    <property type="entry name" value="Pol/histidinol_Pase-like"/>
</dbReference>
<dbReference type="Pfam" id="PF19567">
    <property type="entry name" value="CpsB_CapC"/>
    <property type="match status" value="1"/>
</dbReference>
<dbReference type="EMBL" id="BSOT01000019">
    <property type="protein sequence ID" value="GLR72872.1"/>
    <property type="molecule type" value="Genomic_DNA"/>
</dbReference>
<keyword evidence="3" id="KW-0378">Hydrolase</keyword>
<evidence type="ECO:0000256" key="3">
    <source>
        <dbReference type="ARBA" id="ARBA00022801"/>
    </source>
</evidence>
<dbReference type="InterPro" id="IPR016667">
    <property type="entry name" value="Caps_polysacc_synth_CpsB/CapC"/>
</dbReference>
<dbReference type="GO" id="GO:0030145">
    <property type="term" value="F:manganese ion binding"/>
    <property type="evidence" value="ECO:0007669"/>
    <property type="project" value="InterPro"/>
</dbReference>
<dbReference type="RefSeq" id="WP_284219291.1">
    <property type="nucleotide sequence ID" value="NZ_BSOT01000019.1"/>
</dbReference>
<dbReference type="Proteomes" id="UP001156601">
    <property type="component" value="Unassembled WGS sequence"/>
</dbReference>
<accession>A0AA37WK15</accession>
<dbReference type="EC" id="3.1.3.48" evidence="2"/>